<reference evidence="2 3" key="1">
    <citation type="submission" date="2018-08" db="EMBL/GenBank/DDBJ databases">
        <title>Genomic Encyclopedia of Archaeal and Bacterial Type Strains, Phase II (KMG-II): from individual species to whole genera.</title>
        <authorList>
            <person name="Goeker M."/>
        </authorList>
    </citation>
    <scope>NUCLEOTIDE SEQUENCE [LARGE SCALE GENOMIC DNA]</scope>
    <source>
        <strain evidence="2 3">DSM 582</strain>
    </source>
</reference>
<dbReference type="RefSeq" id="WP_036761103.1">
    <property type="nucleotide sequence ID" value="NZ_CP035284.1"/>
</dbReference>
<dbReference type="Proteomes" id="UP000256794">
    <property type="component" value="Unassembled WGS sequence"/>
</dbReference>
<dbReference type="AlphaFoldDB" id="A0AAQ0KJA5"/>
<dbReference type="PANTHER" id="PTHR30222:SF2">
    <property type="entry name" value="ABC TRANSPORTER SUBSTRATE-BINDING PROTEIN"/>
    <property type="match status" value="1"/>
</dbReference>
<dbReference type="CDD" id="cd13589">
    <property type="entry name" value="PBP2_polyamine_RpCGA009"/>
    <property type="match status" value="1"/>
</dbReference>
<evidence type="ECO:0000256" key="1">
    <source>
        <dbReference type="ARBA" id="ARBA00022729"/>
    </source>
</evidence>
<dbReference type="PANTHER" id="PTHR30222">
    <property type="entry name" value="SPERMIDINE/PUTRESCINE-BINDING PERIPLASMIC PROTEIN"/>
    <property type="match status" value="1"/>
</dbReference>
<name>A0AAQ0KJA5_PARVE</name>
<sequence>MQKIMKDELVDILRHRFERGELGRRDVLMGLGLLGVTSLAFSPGPLMAQSKQLVLATWGGDTTKAIEEILGNPFGEVSGLSVVSDTSGPSEGAVQVQASSGSISWDVMLLEYFSSITLGKKGLLGEIEYDIVDRDKVFGGQAHQWGVASHFNSYVMVYDAAHFGDNPPKTWADFFDVEKFPGKHTFPKWMMGILEAALLADGVQPDGLYPLDLDRAFAKVEKLMPHVVSVWGTGAESQQLMLDGDAVMGMLWGTRAILVDRDSEQEVTFTFQDGFLAPDAWGYMKDNPAGAKAANEFIAFTQDPARQVELLRLAGYGPANPEASSLVPDDLKRIDCNQPENRHLMHDLDMEWYSENYATALDRFTALIAS</sequence>
<dbReference type="Pfam" id="PF13416">
    <property type="entry name" value="SBP_bac_8"/>
    <property type="match status" value="1"/>
</dbReference>
<accession>A0AAQ0KJA5</accession>
<dbReference type="EMBL" id="QUMX01000078">
    <property type="protein sequence ID" value="REG26948.1"/>
    <property type="molecule type" value="Genomic_DNA"/>
</dbReference>
<organism evidence="2 3">
    <name type="scientific">Paracoccus versutus</name>
    <name type="common">Thiobacillus versutus</name>
    <dbReference type="NCBI Taxonomy" id="34007"/>
    <lineage>
        <taxon>Bacteria</taxon>
        <taxon>Pseudomonadati</taxon>
        <taxon>Pseudomonadota</taxon>
        <taxon>Alphaproteobacteria</taxon>
        <taxon>Rhodobacterales</taxon>
        <taxon>Paracoccaceae</taxon>
        <taxon>Paracoccus</taxon>
    </lineage>
</organism>
<dbReference type="SUPFAM" id="SSF53850">
    <property type="entry name" value="Periplasmic binding protein-like II"/>
    <property type="match status" value="1"/>
</dbReference>
<dbReference type="InterPro" id="IPR006059">
    <property type="entry name" value="SBP"/>
</dbReference>
<proteinExistence type="predicted"/>
<comment type="caution">
    <text evidence="2">The sequence shown here is derived from an EMBL/GenBank/DDBJ whole genome shotgun (WGS) entry which is preliminary data.</text>
</comment>
<evidence type="ECO:0000313" key="2">
    <source>
        <dbReference type="EMBL" id="REG26948.1"/>
    </source>
</evidence>
<dbReference type="Gene3D" id="3.40.190.10">
    <property type="entry name" value="Periplasmic binding protein-like II"/>
    <property type="match status" value="2"/>
</dbReference>
<protein>
    <submittedName>
        <fullName evidence="2">Spermidine/putrescine transport system substrate-binding protein</fullName>
    </submittedName>
</protein>
<keyword evidence="1" id="KW-0732">Signal</keyword>
<evidence type="ECO:0000313" key="3">
    <source>
        <dbReference type="Proteomes" id="UP000256794"/>
    </source>
</evidence>
<keyword evidence="3" id="KW-1185">Reference proteome</keyword>
<gene>
    <name evidence="2" type="ORF">ATH84_10787</name>
</gene>